<dbReference type="RefSeq" id="WP_188365933.1">
    <property type="nucleotide sequence ID" value="NZ_BAABJF010000020.1"/>
</dbReference>
<keyword evidence="1" id="KW-0732">Signal</keyword>
<dbReference type="Gene3D" id="2.20.130.30">
    <property type="entry name" value="Protein of unknown function DUF2782"/>
    <property type="match status" value="1"/>
</dbReference>
<dbReference type="Pfam" id="PF11191">
    <property type="entry name" value="DUF2782"/>
    <property type="match status" value="1"/>
</dbReference>
<dbReference type="Proteomes" id="UP000605253">
    <property type="component" value="Unassembled WGS sequence"/>
</dbReference>
<comment type="caution">
    <text evidence="2">The sequence shown here is derived from an EMBL/GenBank/DDBJ whole genome shotgun (WGS) entry which is preliminary data.</text>
</comment>
<feature type="chain" id="PRO_5037869636" description="DUF2782 domain-containing protein" evidence="1">
    <location>
        <begin position="19"/>
        <end position="119"/>
    </location>
</feature>
<dbReference type="EMBL" id="BMEO01000014">
    <property type="protein sequence ID" value="GGG01414.1"/>
    <property type="molecule type" value="Genomic_DNA"/>
</dbReference>
<proteinExistence type="predicted"/>
<organism evidence="2 3">
    <name type="scientific">Marinicella pacifica</name>
    <dbReference type="NCBI Taxonomy" id="1171543"/>
    <lineage>
        <taxon>Bacteria</taxon>
        <taxon>Pseudomonadati</taxon>
        <taxon>Pseudomonadota</taxon>
        <taxon>Gammaproteobacteria</taxon>
        <taxon>Lysobacterales</taxon>
        <taxon>Marinicellaceae</taxon>
        <taxon>Marinicella</taxon>
    </lineage>
</organism>
<gene>
    <name evidence="2" type="ORF">GCM10011365_23290</name>
</gene>
<dbReference type="InterPro" id="IPR021357">
    <property type="entry name" value="DUF2782"/>
</dbReference>
<dbReference type="AlphaFoldDB" id="A0A917CVS6"/>
<accession>A0A917CVS6</accession>
<reference evidence="2" key="1">
    <citation type="journal article" date="2014" name="Int. J. Syst. Evol. Microbiol.">
        <title>Complete genome sequence of Corynebacterium casei LMG S-19264T (=DSM 44701T), isolated from a smear-ripened cheese.</title>
        <authorList>
            <consortium name="US DOE Joint Genome Institute (JGI-PGF)"/>
            <person name="Walter F."/>
            <person name="Albersmeier A."/>
            <person name="Kalinowski J."/>
            <person name="Ruckert C."/>
        </authorList>
    </citation>
    <scope>NUCLEOTIDE SEQUENCE</scope>
    <source>
        <strain evidence="2">CGMCC 1.12181</strain>
    </source>
</reference>
<protein>
    <recommendedName>
        <fullName evidence="4">DUF2782 domain-containing protein</fullName>
    </recommendedName>
</protein>
<feature type="signal peptide" evidence="1">
    <location>
        <begin position="1"/>
        <end position="18"/>
    </location>
</feature>
<evidence type="ECO:0000313" key="2">
    <source>
        <dbReference type="EMBL" id="GGG01414.1"/>
    </source>
</evidence>
<evidence type="ECO:0000313" key="3">
    <source>
        <dbReference type="Proteomes" id="UP000605253"/>
    </source>
</evidence>
<keyword evidence="3" id="KW-1185">Reference proteome</keyword>
<evidence type="ECO:0008006" key="4">
    <source>
        <dbReference type="Google" id="ProtNLM"/>
    </source>
</evidence>
<name>A0A917CVS6_9GAMM</name>
<sequence length="119" mass="13261">MRFNGLIILLLSAGFALAQSQDKSTHESITNKQSPPESVELLAQAKAPKPDANEVNVIIKKNQIVEEYRQKGELIMVKVIPADGVPYYIDPQAKNMRTGAYSDLINSGVEPVHWVIKRF</sequence>
<evidence type="ECO:0000256" key="1">
    <source>
        <dbReference type="SAM" id="SignalP"/>
    </source>
</evidence>
<reference evidence="2" key="2">
    <citation type="submission" date="2020-09" db="EMBL/GenBank/DDBJ databases">
        <authorList>
            <person name="Sun Q."/>
            <person name="Zhou Y."/>
        </authorList>
    </citation>
    <scope>NUCLEOTIDE SEQUENCE</scope>
    <source>
        <strain evidence="2">CGMCC 1.12181</strain>
    </source>
</reference>